<gene>
    <name evidence="1" type="ORF">C666_08080</name>
</gene>
<dbReference type="STRING" id="1123367.GCA_000621305_00749"/>
<dbReference type="EMBL" id="AMXE01000022">
    <property type="protein sequence ID" value="ENO88770.1"/>
    <property type="molecule type" value="Genomic_DNA"/>
</dbReference>
<dbReference type="Proteomes" id="UP000013232">
    <property type="component" value="Unassembled WGS sequence"/>
</dbReference>
<evidence type="ECO:0000313" key="1">
    <source>
        <dbReference type="EMBL" id="ENO88770.1"/>
    </source>
</evidence>
<accession>N6YB89</accession>
<reference evidence="1 2" key="1">
    <citation type="submission" date="2012-09" db="EMBL/GenBank/DDBJ databases">
        <title>Draft Genome Sequences of 6 Strains from Genus Thauera.</title>
        <authorList>
            <person name="Liu B."/>
            <person name="Shapleigh J.P."/>
            <person name="Frostegard A.H."/>
        </authorList>
    </citation>
    <scope>NUCLEOTIDE SEQUENCE [LARGE SCALE GENOMIC DNA]</scope>
    <source>
        <strain evidence="2">47Lol / DSM 12138</strain>
    </source>
</reference>
<dbReference type="AlphaFoldDB" id="N6YB89"/>
<name>N6YB89_THAL4</name>
<organism evidence="1 2">
    <name type="scientific">Thauera linaloolentis (strain DSM 12138 / JCM 21573 / CCUG 41526 / CIP 105981 / IAM 15112 / NBRC 102519 / 47Lol)</name>
    <dbReference type="NCBI Taxonomy" id="1123367"/>
    <lineage>
        <taxon>Bacteria</taxon>
        <taxon>Pseudomonadati</taxon>
        <taxon>Pseudomonadota</taxon>
        <taxon>Betaproteobacteria</taxon>
        <taxon>Rhodocyclales</taxon>
        <taxon>Zoogloeaceae</taxon>
        <taxon>Thauera</taxon>
    </lineage>
</organism>
<proteinExistence type="predicted"/>
<protein>
    <submittedName>
        <fullName evidence="1">Uncharacterized protein</fullName>
    </submittedName>
</protein>
<sequence length="45" mass="4770">MAFKLIVFIGILIAVAVLGVRAYRSSVRGFEARQPSSGPCDGDSN</sequence>
<comment type="caution">
    <text evidence="1">The sequence shown here is derived from an EMBL/GenBank/DDBJ whole genome shotgun (WGS) entry which is preliminary data.</text>
</comment>
<keyword evidence="2" id="KW-1185">Reference proteome</keyword>
<dbReference type="RefSeq" id="WP_004336492.1">
    <property type="nucleotide sequence ID" value="NZ_AMXE01000022.1"/>
</dbReference>
<evidence type="ECO:0000313" key="2">
    <source>
        <dbReference type="Proteomes" id="UP000013232"/>
    </source>
</evidence>